<dbReference type="EMBL" id="DAKRPA010000055">
    <property type="protein sequence ID" value="DBA00999.1"/>
    <property type="molecule type" value="Genomic_DNA"/>
</dbReference>
<proteinExistence type="predicted"/>
<organism evidence="1 2">
    <name type="scientific">Lagenidium giganteum</name>
    <dbReference type="NCBI Taxonomy" id="4803"/>
    <lineage>
        <taxon>Eukaryota</taxon>
        <taxon>Sar</taxon>
        <taxon>Stramenopiles</taxon>
        <taxon>Oomycota</taxon>
        <taxon>Peronosporomycetes</taxon>
        <taxon>Pythiales</taxon>
        <taxon>Pythiaceae</taxon>
    </lineage>
</organism>
<keyword evidence="2" id="KW-1185">Reference proteome</keyword>
<protein>
    <submittedName>
        <fullName evidence="1">Uncharacterized protein</fullName>
    </submittedName>
</protein>
<accession>A0AAV2Z4K8</accession>
<evidence type="ECO:0000313" key="1">
    <source>
        <dbReference type="EMBL" id="DBA00999.1"/>
    </source>
</evidence>
<sequence length="223" mass="24955">MQNKFLALIEAGPTCEKFQNKAKVFMSMAFCYGCDPDEPTHFTPPLNTQFFSAEKTVKICTEVSDNMAPAAFADCGFMLPDDRETICSPNSAVVPEYIWPDCLDGQYMCFINSTKTWNCSDGPCQPSDIPTGFTNVPCNITERTCEGVLMLLNDNRAAKPPNYEDYPVELIDRKLCMNTYQDDITCACLRIPSDFSSAQMLQARTWTSLPLILALSAWLERNG</sequence>
<gene>
    <name evidence="1" type="ORF">N0F65_006260</name>
</gene>
<reference evidence="1" key="1">
    <citation type="submission" date="2022-11" db="EMBL/GenBank/DDBJ databases">
        <authorList>
            <person name="Morgan W.R."/>
            <person name="Tartar A."/>
        </authorList>
    </citation>
    <scope>NUCLEOTIDE SEQUENCE</scope>
    <source>
        <strain evidence="1">ARSEF 373</strain>
    </source>
</reference>
<name>A0AAV2Z4K8_9STRA</name>
<comment type="caution">
    <text evidence="1">The sequence shown here is derived from an EMBL/GenBank/DDBJ whole genome shotgun (WGS) entry which is preliminary data.</text>
</comment>
<dbReference type="AlphaFoldDB" id="A0AAV2Z4K8"/>
<evidence type="ECO:0000313" key="2">
    <source>
        <dbReference type="Proteomes" id="UP001146120"/>
    </source>
</evidence>
<dbReference type="Proteomes" id="UP001146120">
    <property type="component" value="Unassembled WGS sequence"/>
</dbReference>
<reference evidence="1" key="2">
    <citation type="journal article" date="2023" name="Microbiol Resour">
        <title>Decontamination and Annotation of the Draft Genome Sequence of the Oomycete Lagenidium giganteum ARSEF 373.</title>
        <authorList>
            <person name="Morgan W.R."/>
            <person name="Tartar A."/>
        </authorList>
    </citation>
    <scope>NUCLEOTIDE SEQUENCE</scope>
    <source>
        <strain evidence="1">ARSEF 373</strain>
    </source>
</reference>